<dbReference type="PANTHER" id="PTHR46112:SF2">
    <property type="entry name" value="XAA-PRO AMINOPEPTIDASE P-RELATED"/>
    <property type="match status" value="1"/>
</dbReference>
<evidence type="ECO:0000259" key="4">
    <source>
        <dbReference type="Pfam" id="PF00557"/>
    </source>
</evidence>
<evidence type="ECO:0000256" key="1">
    <source>
        <dbReference type="ARBA" id="ARBA00022723"/>
    </source>
</evidence>
<dbReference type="InterPro" id="IPR050659">
    <property type="entry name" value="Peptidase_M24B"/>
</dbReference>
<dbReference type="SUPFAM" id="SSF55920">
    <property type="entry name" value="Creatinase/aminopeptidase"/>
    <property type="match status" value="1"/>
</dbReference>
<evidence type="ECO:0000256" key="2">
    <source>
        <dbReference type="ARBA" id="ARBA00022801"/>
    </source>
</evidence>
<proteinExistence type="inferred from homology"/>
<dbReference type="Gene3D" id="3.90.230.10">
    <property type="entry name" value="Creatinase/methionine aminopeptidase superfamily"/>
    <property type="match status" value="1"/>
</dbReference>
<comment type="similarity">
    <text evidence="3">Belongs to the peptidase M24B family.</text>
</comment>
<evidence type="ECO:0000256" key="3">
    <source>
        <dbReference type="RuleBase" id="RU000590"/>
    </source>
</evidence>
<dbReference type="AlphaFoldDB" id="A0A1V4QFH1"/>
<dbReference type="EMBL" id="MUKB01000041">
    <property type="protein sequence ID" value="OPX18098.1"/>
    <property type="molecule type" value="Genomic_DNA"/>
</dbReference>
<dbReference type="GO" id="GO:0016787">
    <property type="term" value="F:hydrolase activity"/>
    <property type="evidence" value="ECO:0007669"/>
    <property type="project" value="UniProtKB-KW"/>
</dbReference>
<organism evidence="5 6">
    <name type="scientific">candidate division WOR-3 bacterium 4484_100</name>
    <dbReference type="NCBI Taxonomy" id="1936077"/>
    <lineage>
        <taxon>Bacteria</taxon>
        <taxon>Bacteria division WOR-3</taxon>
    </lineage>
</organism>
<dbReference type="PROSITE" id="PS00491">
    <property type="entry name" value="PROLINE_PEPTIDASE"/>
    <property type="match status" value="1"/>
</dbReference>
<reference evidence="6" key="1">
    <citation type="submission" date="2017-01" db="EMBL/GenBank/DDBJ databases">
        <title>Novel pathways for hydrocarbon cycling and metabolic interdependencies in hydrothermal sediment communities.</title>
        <authorList>
            <person name="Dombrowski N."/>
            <person name="Seitz K."/>
            <person name="Teske A."/>
            <person name="Baker B."/>
        </authorList>
    </citation>
    <scope>NUCLEOTIDE SEQUENCE [LARGE SCALE GENOMIC DNA]</scope>
</reference>
<gene>
    <name evidence="5" type="ORF">BXT86_02975</name>
</gene>
<evidence type="ECO:0000313" key="6">
    <source>
        <dbReference type="Proteomes" id="UP000191663"/>
    </source>
</evidence>
<dbReference type="Proteomes" id="UP000191663">
    <property type="component" value="Unassembled WGS sequence"/>
</dbReference>
<dbReference type="GO" id="GO:0046872">
    <property type="term" value="F:metal ion binding"/>
    <property type="evidence" value="ECO:0007669"/>
    <property type="project" value="UniProtKB-KW"/>
</dbReference>
<dbReference type="InterPro" id="IPR036005">
    <property type="entry name" value="Creatinase/aminopeptidase-like"/>
</dbReference>
<feature type="domain" description="Peptidase M24" evidence="4">
    <location>
        <begin position="217"/>
        <end position="388"/>
    </location>
</feature>
<accession>A0A1V4QFH1</accession>
<dbReference type="InterPro" id="IPR001131">
    <property type="entry name" value="Peptidase_M24B_aminopep-P_CS"/>
</dbReference>
<dbReference type="CDD" id="cd01066">
    <property type="entry name" value="APP_MetAP"/>
    <property type="match status" value="1"/>
</dbReference>
<keyword evidence="2" id="KW-0378">Hydrolase</keyword>
<name>A0A1V4QFH1_UNCW3</name>
<keyword evidence="1 3" id="KW-0479">Metal-binding</keyword>
<comment type="caution">
    <text evidence="5">The sequence shown here is derived from an EMBL/GenBank/DDBJ whole genome shotgun (WGS) entry which is preliminary data.</text>
</comment>
<sequence length="407" mass="46847">MKKDIDRLMKKMGVDAIYAEGSPRCDSFMYYLLNGVNISARFIKKYKKPGIVIHSSMEREEARKTGYRLININRYNPRMFFEKYRDPIRAGAYLIKTIFDDLGIRGTVAFYGRMNMGRGFNYLSQILKVNRKIKVYCSSDEGDLLTQARLTKDTQEITRIRYVRNGVVQSFKDTIERVRRMRVKNGFIMKSEKRRLLIGDLKQMLRDQLFSRGLINSAGLIVSQGRDAGIPHNRGKDRSPVRLGKTIVFDIFPQESDGGYFFDFTRTICFGYAQPEVIKAYNAVRDGQDLVYDSVRVGRRTIEIESALCKFFEKSGHPTFLSSPKTEQGYCHSLGHGLGLNVHEQPVFGLLKTNKQRLKPGMVFTVEPGLYYPARGFGIRLEDVVYIDPKGRLVNLTNFPRRLVVKM</sequence>
<evidence type="ECO:0000313" key="5">
    <source>
        <dbReference type="EMBL" id="OPX18098.1"/>
    </source>
</evidence>
<dbReference type="PANTHER" id="PTHR46112">
    <property type="entry name" value="AMINOPEPTIDASE"/>
    <property type="match status" value="1"/>
</dbReference>
<protein>
    <recommendedName>
        <fullName evidence="4">Peptidase M24 domain-containing protein</fullName>
    </recommendedName>
</protein>
<dbReference type="InterPro" id="IPR000994">
    <property type="entry name" value="Pept_M24"/>
</dbReference>
<dbReference type="Pfam" id="PF00557">
    <property type="entry name" value="Peptidase_M24"/>
    <property type="match status" value="1"/>
</dbReference>